<evidence type="ECO:0000256" key="7">
    <source>
        <dbReference type="ARBA" id="ARBA00023033"/>
    </source>
</evidence>
<sequence length="509" mass="57682">MSTPTALAASTLAHLQENVNIKWTAVWTLPVVYVFAVVVYRIFFHPLAKYPGPFLAKFTDIYPILQMVKMTRIYWQLEMIETYGSPVRVATNELYFADAKSWVDIYGQSSNPCPKEPVFYDMFTATGATSVLNERDKTAHARVRRLLSHAFSLKALLQDEPLVHQKVEELVDGVFAPAAKNQKSVDIFGMMMCHYLDIVSYLSFGKSFDSVSGHGEISHHDMDCFMVVVPVQSFFPFLRYVPIPKIQEGYRGLRKLINFAQRSVIEFQEKVKKEGDGFAQGTFLRNLIDARDEETGGSKLTFEELVENTIIFLIAGSDTTAVTTMYIIWECGKNPQVKKKLVDEIRTAFPDPKHAPTYQEASKLPYLNACIDEALRLWGPLNAGFPRVSSGKVIGNKYIPEGVTVSTIPYATHRDPKVFPNPEEFIPDRWLNSSAEMRGMLKPFSHGPRNCIGKHLAEIGMHLTLTRLYQLYDIENDPSMTDAMMRQKDRGVAAPWDAKFLIRPTPAKR</sequence>
<dbReference type="GO" id="GO:0005506">
    <property type="term" value="F:iron ion binding"/>
    <property type="evidence" value="ECO:0007669"/>
    <property type="project" value="InterPro"/>
</dbReference>
<dbReference type="GO" id="GO:0016705">
    <property type="term" value="F:oxidoreductase activity, acting on paired donors, with incorporation or reduction of molecular oxygen"/>
    <property type="evidence" value="ECO:0007669"/>
    <property type="project" value="InterPro"/>
</dbReference>
<evidence type="ECO:0000256" key="6">
    <source>
        <dbReference type="ARBA" id="ARBA00023004"/>
    </source>
</evidence>
<evidence type="ECO:0008006" key="13">
    <source>
        <dbReference type="Google" id="ProtNLM"/>
    </source>
</evidence>
<dbReference type="PRINTS" id="PR00463">
    <property type="entry name" value="EP450I"/>
</dbReference>
<dbReference type="EMBL" id="JAPDRN010000030">
    <property type="protein sequence ID" value="KAJ9636114.1"/>
    <property type="molecule type" value="Genomic_DNA"/>
</dbReference>
<dbReference type="GO" id="GO:0020037">
    <property type="term" value="F:heme binding"/>
    <property type="evidence" value="ECO:0007669"/>
    <property type="project" value="InterPro"/>
</dbReference>
<dbReference type="InterPro" id="IPR050121">
    <property type="entry name" value="Cytochrome_P450_monoxygenase"/>
</dbReference>
<gene>
    <name evidence="11" type="ORF">H2204_005386</name>
</gene>
<evidence type="ECO:0000256" key="4">
    <source>
        <dbReference type="ARBA" id="ARBA00022723"/>
    </source>
</evidence>
<reference evidence="11" key="1">
    <citation type="submission" date="2022-10" db="EMBL/GenBank/DDBJ databases">
        <title>Culturing micro-colonial fungi from biological soil crusts in the Mojave desert and describing Neophaeococcomyces mojavensis, and introducing the new genera and species Taxawa tesnikishii.</title>
        <authorList>
            <person name="Kurbessoian T."/>
            <person name="Stajich J.E."/>
        </authorList>
    </citation>
    <scope>NUCLEOTIDE SEQUENCE</scope>
    <source>
        <strain evidence="11">TK_35</strain>
    </source>
</reference>
<evidence type="ECO:0000313" key="12">
    <source>
        <dbReference type="Proteomes" id="UP001172681"/>
    </source>
</evidence>
<evidence type="ECO:0000256" key="10">
    <source>
        <dbReference type="SAM" id="Phobius"/>
    </source>
</evidence>
<comment type="similarity">
    <text evidence="2 9">Belongs to the cytochrome P450 family.</text>
</comment>
<keyword evidence="6 8" id="KW-0408">Iron</keyword>
<feature type="transmembrane region" description="Helical" evidence="10">
    <location>
        <begin position="25"/>
        <end position="44"/>
    </location>
</feature>
<name>A0AA38Y5E5_9EURO</name>
<keyword evidence="12" id="KW-1185">Reference proteome</keyword>
<feature type="binding site" description="axial binding residue" evidence="8">
    <location>
        <position position="451"/>
    </location>
    <ligand>
        <name>heme</name>
        <dbReference type="ChEBI" id="CHEBI:30413"/>
    </ligand>
    <ligandPart>
        <name>Fe</name>
        <dbReference type="ChEBI" id="CHEBI:18248"/>
    </ligandPart>
</feature>
<dbReference type="PROSITE" id="PS00086">
    <property type="entry name" value="CYTOCHROME_P450"/>
    <property type="match status" value="1"/>
</dbReference>
<evidence type="ECO:0000313" key="11">
    <source>
        <dbReference type="EMBL" id="KAJ9636114.1"/>
    </source>
</evidence>
<dbReference type="InterPro" id="IPR001128">
    <property type="entry name" value="Cyt_P450"/>
</dbReference>
<protein>
    <recommendedName>
        <fullName evidence="13">Cytochrome P450</fullName>
    </recommendedName>
</protein>
<evidence type="ECO:0000256" key="1">
    <source>
        <dbReference type="ARBA" id="ARBA00001971"/>
    </source>
</evidence>
<evidence type="ECO:0000256" key="5">
    <source>
        <dbReference type="ARBA" id="ARBA00023002"/>
    </source>
</evidence>
<evidence type="ECO:0000256" key="3">
    <source>
        <dbReference type="ARBA" id="ARBA00022617"/>
    </source>
</evidence>
<accession>A0AA38Y5E5</accession>
<dbReference type="Proteomes" id="UP001172681">
    <property type="component" value="Unassembled WGS sequence"/>
</dbReference>
<keyword evidence="4 8" id="KW-0479">Metal-binding</keyword>
<dbReference type="InterPro" id="IPR017972">
    <property type="entry name" value="Cyt_P450_CS"/>
</dbReference>
<dbReference type="InterPro" id="IPR002401">
    <property type="entry name" value="Cyt_P450_E_grp-I"/>
</dbReference>
<evidence type="ECO:0000256" key="2">
    <source>
        <dbReference type="ARBA" id="ARBA00010617"/>
    </source>
</evidence>
<comment type="caution">
    <text evidence="11">The sequence shown here is derived from an EMBL/GenBank/DDBJ whole genome shotgun (WGS) entry which is preliminary data.</text>
</comment>
<dbReference type="Gene3D" id="1.10.630.10">
    <property type="entry name" value="Cytochrome P450"/>
    <property type="match status" value="1"/>
</dbReference>
<dbReference type="InterPro" id="IPR036396">
    <property type="entry name" value="Cyt_P450_sf"/>
</dbReference>
<keyword evidence="5 9" id="KW-0560">Oxidoreductase</keyword>
<dbReference type="PANTHER" id="PTHR24305">
    <property type="entry name" value="CYTOCHROME P450"/>
    <property type="match status" value="1"/>
</dbReference>
<keyword evidence="10" id="KW-1133">Transmembrane helix</keyword>
<keyword evidence="7 9" id="KW-0503">Monooxygenase</keyword>
<evidence type="ECO:0000256" key="9">
    <source>
        <dbReference type="RuleBase" id="RU000461"/>
    </source>
</evidence>
<evidence type="ECO:0000256" key="8">
    <source>
        <dbReference type="PIRSR" id="PIRSR602401-1"/>
    </source>
</evidence>
<keyword evidence="10" id="KW-0812">Transmembrane</keyword>
<keyword evidence="10" id="KW-0472">Membrane</keyword>
<dbReference type="GO" id="GO:0004497">
    <property type="term" value="F:monooxygenase activity"/>
    <property type="evidence" value="ECO:0007669"/>
    <property type="project" value="UniProtKB-KW"/>
</dbReference>
<organism evidence="11 12">
    <name type="scientific">Knufia peltigerae</name>
    <dbReference type="NCBI Taxonomy" id="1002370"/>
    <lineage>
        <taxon>Eukaryota</taxon>
        <taxon>Fungi</taxon>
        <taxon>Dikarya</taxon>
        <taxon>Ascomycota</taxon>
        <taxon>Pezizomycotina</taxon>
        <taxon>Eurotiomycetes</taxon>
        <taxon>Chaetothyriomycetidae</taxon>
        <taxon>Chaetothyriales</taxon>
        <taxon>Trichomeriaceae</taxon>
        <taxon>Knufia</taxon>
    </lineage>
</organism>
<dbReference type="PANTHER" id="PTHR24305:SF29">
    <property type="entry name" value="BENZOATE-PARA-HYDROXYLASE"/>
    <property type="match status" value="1"/>
</dbReference>
<dbReference type="PRINTS" id="PR00385">
    <property type="entry name" value="P450"/>
</dbReference>
<proteinExistence type="inferred from homology"/>
<dbReference type="Pfam" id="PF00067">
    <property type="entry name" value="p450"/>
    <property type="match status" value="1"/>
</dbReference>
<comment type="cofactor">
    <cofactor evidence="1 8">
        <name>heme</name>
        <dbReference type="ChEBI" id="CHEBI:30413"/>
    </cofactor>
</comment>
<keyword evidence="3 8" id="KW-0349">Heme</keyword>
<dbReference type="SUPFAM" id="SSF48264">
    <property type="entry name" value="Cytochrome P450"/>
    <property type="match status" value="1"/>
</dbReference>
<dbReference type="AlphaFoldDB" id="A0AA38Y5E5"/>